<name>A0AAN7WR91_9SACH</name>
<dbReference type="CDD" id="cd22325">
    <property type="entry name" value="ERCC1_C-like"/>
    <property type="match status" value="1"/>
</dbReference>
<dbReference type="AlphaFoldDB" id="A0AAN7WR91"/>
<dbReference type="GO" id="GO:0000110">
    <property type="term" value="C:nucleotide-excision repair factor 1 complex"/>
    <property type="evidence" value="ECO:0007669"/>
    <property type="project" value="TreeGrafter"/>
</dbReference>
<dbReference type="GO" id="GO:0070914">
    <property type="term" value="P:UV-damage excision repair"/>
    <property type="evidence" value="ECO:0007669"/>
    <property type="project" value="TreeGrafter"/>
</dbReference>
<dbReference type="GO" id="GO:0003684">
    <property type="term" value="F:damaged DNA binding"/>
    <property type="evidence" value="ECO:0007669"/>
    <property type="project" value="InterPro"/>
</dbReference>
<evidence type="ECO:0000313" key="10">
    <source>
        <dbReference type="Proteomes" id="UP001306508"/>
    </source>
</evidence>
<reference evidence="10" key="1">
    <citation type="submission" date="2023-07" db="EMBL/GenBank/DDBJ databases">
        <title>A draft genome of Kazachstania heterogenica Y-27499.</title>
        <authorList>
            <person name="Donic C."/>
            <person name="Kralova J.S."/>
            <person name="Fidel L."/>
            <person name="Ben-Dor S."/>
            <person name="Jung S."/>
        </authorList>
    </citation>
    <scope>NUCLEOTIDE SEQUENCE [LARGE SCALE GENOMIC DNA]</scope>
    <source>
        <strain evidence="10">Y27499</strain>
    </source>
</reference>
<dbReference type="InterPro" id="IPR004579">
    <property type="entry name" value="ERCC1/RAD10/SWI10"/>
</dbReference>
<sequence length="218" mass="25382">MNNTDPTSFKSILAGVKRLRDQQTGAKENTLNNAPIEEKQQQQQQQQQSTIDNHNNSNTKVINTFNQQRTPLPADQKNNKTIYETNTNDNNKKFKRKTVLINTTQRENPLLDHLKNTTWRYISSTPTHKIFYDYLIKGRSVLFLTLSYHKLYTDYISRRMGPLSSNNDNILLFVIDDNSMRSEQALTEITKLCMFNGFTLLVAFSFEQAAKYIEYLNI</sequence>
<evidence type="ECO:0000256" key="7">
    <source>
        <dbReference type="SAM" id="MobiDB-lite"/>
    </source>
</evidence>
<dbReference type="GO" id="GO:0003697">
    <property type="term" value="F:single-stranded DNA binding"/>
    <property type="evidence" value="ECO:0007669"/>
    <property type="project" value="TreeGrafter"/>
</dbReference>
<evidence type="ECO:0000256" key="4">
    <source>
        <dbReference type="ARBA" id="ARBA00023125"/>
    </source>
</evidence>
<feature type="region of interest" description="Disordered" evidence="7">
    <location>
        <begin position="31"/>
        <end position="58"/>
    </location>
</feature>
<comment type="caution">
    <text evidence="9">The sequence shown here is derived from an EMBL/GenBank/DDBJ whole genome shotgun (WGS) entry which is preliminary data.</text>
</comment>
<feature type="compositionally biased region" description="Polar residues" evidence="7">
    <location>
        <begin position="49"/>
        <end position="58"/>
    </location>
</feature>
<accession>A0AAN7WR91</accession>
<evidence type="ECO:0000313" key="9">
    <source>
        <dbReference type="EMBL" id="KAK5780232.1"/>
    </source>
</evidence>
<keyword evidence="6" id="KW-0539">Nucleus</keyword>
<keyword evidence="10" id="KW-1185">Reference proteome</keyword>
<evidence type="ECO:0000256" key="3">
    <source>
        <dbReference type="ARBA" id="ARBA00022763"/>
    </source>
</evidence>
<dbReference type="GO" id="GO:0006312">
    <property type="term" value="P:mitotic recombination"/>
    <property type="evidence" value="ECO:0007669"/>
    <property type="project" value="TreeGrafter"/>
</dbReference>
<dbReference type="Pfam" id="PF03834">
    <property type="entry name" value="Rad10"/>
    <property type="match status" value="1"/>
</dbReference>
<dbReference type="Gene3D" id="3.40.50.10130">
    <property type="match status" value="1"/>
</dbReference>
<dbReference type="FunFam" id="3.40.50.10130:FF:000015">
    <property type="entry name" value="SsDNA endonuclease"/>
    <property type="match status" value="1"/>
</dbReference>
<keyword evidence="3" id="KW-0227">DNA damage</keyword>
<dbReference type="SUPFAM" id="SSF52980">
    <property type="entry name" value="Restriction endonuclease-like"/>
    <property type="match status" value="1"/>
</dbReference>
<organism evidence="9 10">
    <name type="scientific">Arxiozyma heterogenica</name>
    <dbReference type="NCBI Taxonomy" id="278026"/>
    <lineage>
        <taxon>Eukaryota</taxon>
        <taxon>Fungi</taxon>
        <taxon>Dikarya</taxon>
        <taxon>Ascomycota</taxon>
        <taxon>Saccharomycotina</taxon>
        <taxon>Saccharomycetes</taxon>
        <taxon>Saccharomycetales</taxon>
        <taxon>Saccharomycetaceae</taxon>
        <taxon>Arxiozyma</taxon>
    </lineage>
</organism>
<gene>
    <name evidence="9" type="ORF">RI543_002777</name>
</gene>
<dbReference type="PANTHER" id="PTHR12749:SF0">
    <property type="entry name" value="DNA EXCISION REPAIR PROTEIN ERCC-1"/>
    <property type="match status" value="1"/>
</dbReference>
<dbReference type="GO" id="GO:0070522">
    <property type="term" value="C:ERCC4-ERCC1 complex"/>
    <property type="evidence" value="ECO:0007669"/>
    <property type="project" value="TreeGrafter"/>
</dbReference>
<keyword evidence="4" id="KW-0238">DNA-binding</keyword>
<evidence type="ECO:0000256" key="2">
    <source>
        <dbReference type="ARBA" id="ARBA00008283"/>
    </source>
</evidence>
<protein>
    <recommendedName>
        <fullName evidence="8">ERCC1-like central domain-containing protein</fullName>
    </recommendedName>
</protein>
<dbReference type="InterPro" id="IPR011335">
    <property type="entry name" value="Restrct_endonuc-II-like"/>
</dbReference>
<evidence type="ECO:0000256" key="6">
    <source>
        <dbReference type="ARBA" id="ARBA00023242"/>
    </source>
</evidence>
<evidence type="ECO:0000256" key="5">
    <source>
        <dbReference type="ARBA" id="ARBA00023204"/>
    </source>
</evidence>
<dbReference type="EMBL" id="JAWIZZ010000045">
    <property type="protein sequence ID" value="KAK5780232.1"/>
    <property type="molecule type" value="Genomic_DNA"/>
</dbReference>
<comment type="subcellular location">
    <subcellularLocation>
        <location evidence="1">Nucleus</location>
    </subcellularLocation>
</comment>
<dbReference type="GO" id="GO:0006302">
    <property type="term" value="P:double-strand break repair"/>
    <property type="evidence" value="ECO:0007669"/>
    <property type="project" value="UniProtKB-ARBA"/>
</dbReference>
<feature type="domain" description="ERCC1-like central" evidence="8">
    <location>
        <begin position="98"/>
        <end position="216"/>
    </location>
</feature>
<evidence type="ECO:0000259" key="8">
    <source>
        <dbReference type="Pfam" id="PF03834"/>
    </source>
</evidence>
<keyword evidence="5" id="KW-0234">DNA repair</keyword>
<dbReference type="PANTHER" id="PTHR12749">
    <property type="entry name" value="EXCISION REPAIR CROSS-COMPLEMENTING 1 ERCC1"/>
    <property type="match status" value="1"/>
</dbReference>
<proteinExistence type="inferred from homology"/>
<comment type="similarity">
    <text evidence="2">Belongs to the ERCC1/RAD10/SWI10 family.</text>
</comment>
<dbReference type="Proteomes" id="UP001306508">
    <property type="component" value="Unassembled WGS sequence"/>
</dbReference>
<evidence type="ECO:0000256" key="1">
    <source>
        <dbReference type="ARBA" id="ARBA00004123"/>
    </source>
</evidence>
<dbReference type="NCBIfam" id="TIGR00597">
    <property type="entry name" value="rad10"/>
    <property type="match status" value="1"/>
</dbReference>
<dbReference type="InterPro" id="IPR047260">
    <property type="entry name" value="ERCC1-like_central_dom"/>
</dbReference>